<dbReference type="EMBL" id="JAHRGL010000062">
    <property type="protein sequence ID" value="MBV2134568.1"/>
    <property type="molecule type" value="Genomic_DNA"/>
</dbReference>
<name>A0ABS6N0I9_9GAMM</name>
<dbReference type="GO" id="GO:0008892">
    <property type="term" value="F:guanine deaminase activity"/>
    <property type="evidence" value="ECO:0007669"/>
    <property type="project" value="UniProtKB-EC"/>
</dbReference>
<dbReference type="Proteomes" id="UP000813068">
    <property type="component" value="Unassembled WGS sequence"/>
</dbReference>
<protein>
    <recommendedName>
        <fullName evidence="4 5">Guanine deaminase</fullName>
        <shortName evidence="5">Guanase</shortName>
        <ecNumber evidence="4 5">3.5.4.3</ecNumber>
    </recommendedName>
    <alternativeName>
        <fullName evidence="5">Guanine aminohydrolase</fullName>
    </alternativeName>
</protein>
<dbReference type="RefSeq" id="WP_217683014.1">
    <property type="nucleotide sequence ID" value="NZ_JAHRGL010000062.1"/>
</dbReference>
<comment type="cofactor">
    <cofactor evidence="5">
        <name>Zn(2+)</name>
        <dbReference type="ChEBI" id="CHEBI:29105"/>
    </cofactor>
    <text evidence="5">Binds 1 zinc ion per subunit.</text>
</comment>
<dbReference type="Pfam" id="PF01979">
    <property type="entry name" value="Amidohydro_1"/>
    <property type="match status" value="1"/>
</dbReference>
<keyword evidence="3 5" id="KW-0862">Zinc</keyword>
<dbReference type="InterPro" id="IPR006680">
    <property type="entry name" value="Amidohydro-rel"/>
</dbReference>
<evidence type="ECO:0000256" key="3">
    <source>
        <dbReference type="ARBA" id="ARBA00022833"/>
    </source>
</evidence>
<proteinExistence type="inferred from homology"/>
<dbReference type="NCBIfam" id="TIGR02967">
    <property type="entry name" value="guan_deamin"/>
    <property type="match status" value="1"/>
</dbReference>
<comment type="caution">
    <text evidence="7">The sequence shown here is derived from an EMBL/GenBank/DDBJ whole genome shotgun (WGS) entry which is preliminary data.</text>
</comment>
<dbReference type="PANTHER" id="PTHR11271">
    <property type="entry name" value="GUANINE DEAMINASE"/>
    <property type="match status" value="1"/>
</dbReference>
<organism evidence="7 8">
    <name type="scientific">Geopseudomonas aromaticivorans</name>
    <dbReference type="NCBI Taxonomy" id="2849492"/>
    <lineage>
        <taxon>Bacteria</taxon>
        <taxon>Pseudomonadati</taxon>
        <taxon>Pseudomonadota</taxon>
        <taxon>Gammaproteobacteria</taxon>
        <taxon>Pseudomonadales</taxon>
        <taxon>Pseudomonadaceae</taxon>
        <taxon>Geopseudomonas</taxon>
    </lineage>
</organism>
<dbReference type="NCBIfam" id="NF006679">
    <property type="entry name" value="PRK09228.1"/>
    <property type="match status" value="1"/>
</dbReference>
<evidence type="ECO:0000256" key="2">
    <source>
        <dbReference type="ARBA" id="ARBA00022801"/>
    </source>
</evidence>
<dbReference type="CDD" id="cd01303">
    <property type="entry name" value="GDEase"/>
    <property type="match status" value="1"/>
</dbReference>
<dbReference type="InterPro" id="IPR051607">
    <property type="entry name" value="Metallo-dep_hydrolases"/>
</dbReference>
<feature type="domain" description="Amidohydrolase-related" evidence="6">
    <location>
        <begin position="70"/>
        <end position="429"/>
    </location>
</feature>
<dbReference type="InterPro" id="IPR014311">
    <property type="entry name" value="Guanine_deaminase"/>
</dbReference>
<gene>
    <name evidence="7" type="primary">guaD</name>
    <name evidence="7" type="ORF">KRX52_17455</name>
</gene>
<keyword evidence="1 5" id="KW-0479">Metal-binding</keyword>
<dbReference type="PANTHER" id="PTHR11271:SF6">
    <property type="entry name" value="GUANINE DEAMINASE"/>
    <property type="match status" value="1"/>
</dbReference>
<comment type="catalytic activity">
    <reaction evidence="5">
        <text>guanine + H2O + H(+) = xanthine + NH4(+)</text>
        <dbReference type="Rhea" id="RHEA:14665"/>
        <dbReference type="ChEBI" id="CHEBI:15377"/>
        <dbReference type="ChEBI" id="CHEBI:15378"/>
        <dbReference type="ChEBI" id="CHEBI:16235"/>
        <dbReference type="ChEBI" id="CHEBI:17712"/>
        <dbReference type="ChEBI" id="CHEBI:28938"/>
        <dbReference type="EC" id="3.5.4.3"/>
    </reaction>
</comment>
<evidence type="ECO:0000256" key="5">
    <source>
        <dbReference type="RuleBase" id="RU366009"/>
    </source>
</evidence>
<dbReference type="EC" id="3.5.4.3" evidence="4 5"/>
<comment type="pathway">
    <text evidence="5">Purine metabolism; guanine degradation; xanthine from guanine: step 1/1.</text>
</comment>
<comment type="function">
    <text evidence="5">Catalyzes the hydrolytic deamination of guanine, producing xanthine and ammonia.</text>
</comment>
<reference evidence="7 8" key="1">
    <citation type="submission" date="2021-06" db="EMBL/GenBank/DDBJ databases">
        <title>Differences between aerobic and microaerobic xylene degrading microbial communities.</title>
        <authorList>
            <person name="Banerjee S."/>
            <person name="Tancsics A."/>
        </authorList>
    </citation>
    <scope>NUCLEOTIDE SEQUENCE [LARGE SCALE GENOMIC DNA]</scope>
    <source>
        <strain evidence="7 8">MAP12</strain>
    </source>
</reference>
<evidence type="ECO:0000313" key="8">
    <source>
        <dbReference type="Proteomes" id="UP000813068"/>
    </source>
</evidence>
<evidence type="ECO:0000256" key="1">
    <source>
        <dbReference type="ARBA" id="ARBA00022723"/>
    </source>
</evidence>
<evidence type="ECO:0000256" key="4">
    <source>
        <dbReference type="NCBIfam" id="TIGR02967"/>
    </source>
</evidence>
<sequence length="437" mass="47822">MSAPLHAYRTALLYSLDDPARVGVDSSYRYLPDGLLLVEAGRIRAIDSAANLLPQLPAGTPLQHWSDTLIVPGFVDTHIHYPQTGIVGAGGEQLLDWLARHTYPAELRFADRDYAEQVARFFVAELLRNGTTSALVFPTVHPESVDAFFTVAAELDLRMLCGKVLMDRNAPPALCDTAQRGYEQSQALIERWHGRGRLGYAVTPRFAGSCSDAQLAIAGRLLREYPGVHLHTHLAENRKEVAWVRSLFPARSSYLDVYAHHDLVGPRSVFAHAIHLGDRDCRQLAASGAAVAFCPTSNLFLGSGLFDLGRAERLGLKVGIGSDIGAGTSFSLLQTLNEAYKVEQLQGRTLDPFKALYLATLGGARALGLDDRIGSLAPGHEADFVVLDWQATPLLQFRLQQAQSLAERLAVLLTLGDDRVVRETFVAGQSRHRRDAN</sequence>
<evidence type="ECO:0000259" key="6">
    <source>
        <dbReference type="Pfam" id="PF01979"/>
    </source>
</evidence>
<comment type="similarity">
    <text evidence="5">Belongs to the metallo-dependent hydrolases superfamily. ATZ/TRZ family.</text>
</comment>
<accession>A0ABS6N0I9</accession>
<keyword evidence="8" id="KW-1185">Reference proteome</keyword>
<evidence type="ECO:0000313" key="7">
    <source>
        <dbReference type="EMBL" id="MBV2134568.1"/>
    </source>
</evidence>
<keyword evidence="2 5" id="KW-0378">Hydrolase</keyword>